<dbReference type="InterPro" id="IPR006975">
    <property type="entry name" value="NifQ"/>
</dbReference>
<reference evidence="1 2" key="1">
    <citation type="submission" date="2021-04" db="EMBL/GenBank/DDBJ databases">
        <title>Magnetospirillum sulfuroxidans sp. nov., a facultative chemolithoautotrophic sulfur-oxidizing alphaproteobacterium isolated from freshwater sediment and proposals for Paramagetospirillum gen. nov., and Magnetospirillaceae fam. nov.</title>
        <authorList>
            <person name="Koziaeva V."/>
            <person name="Geelhoed J.S."/>
            <person name="Sorokin D.Y."/>
            <person name="Grouzdev D.S."/>
        </authorList>
    </citation>
    <scope>NUCLEOTIDE SEQUENCE [LARGE SCALE GENOMIC DNA]</scope>
    <source>
        <strain evidence="1 2">J10</strain>
    </source>
</reference>
<dbReference type="Pfam" id="PF04891">
    <property type="entry name" value="NifQ"/>
    <property type="match status" value="1"/>
</dbReference>
<dbReference type="RefSeq" id="WP_211551146.1">
    <property type="nucleotide sequence ID" value="NZ_JAGTUF010000023.1"/>
</dbReference>
<gene>
    <name evidence="1" type="ORF">KEC16_17005</name>
</gene>
<evidence type="ECO:0000313" key="2">
    <source>
        <dbReference type="Proteomes" id="UP000680714"/>
    </source>
</evidence>
<proteinExistence type="predicted"/>
<name>A0ABS5IG87_9PROT</name>
<protein>
    <submittedName>
        <fullName evidence="1">Nitrogen fixation protein NifQ</fullName>
    </submittedName>
</protein>
<comment type="caution">
    <text evidence="1">The sequence shown here is derived from an EMBL/GenBank/DDBJ whole genome shotgun (WGS) entry which is preliminary data.</text>
</comment>
<keyword evidence="2" id="KW-1185">Reference proteome</keyword>
<organism evidence="1 2">
    <name type="scientific">Magnetospirillum sulfuroxidans</name>
    <dbReference type="NCBI Taxonomy" id="611300"/>
    <lineage>
        <taxon>Bacteria</taxon>
        <taxon>Pseudomonadati</taxon>
        <taxon>Pseudomonadota</taxon>
        <taxon>Alphaproteobacteria</taxon>
        <taxon>Rhodospirillales</taxon>
        <taxon>Rhodospirillaceae</taxon>
        <taxon>Magnetospirillum</taxon>
    </lineage>
</organism>
<dbReference type="EMBL" id="JAGTUF010000023">
    <property type="protein sequence ID" value="MBR9973427.1"/>
    <property type="molecule type" value="Genomic_DNA"/>
</dbReference>
<evidence type="ECO:0000313" key="1">
    <source>
        <dbReference type="EMBL" id="MBR9973427.1"/>
    </source>
</evidence>
<dbReference type="Proteomes" id="UP000680714">
    <property type="component" value="Unassembled WGS sequence"/>
</dbReference>
<accession>A0ABS5IG87</accession>
<sequence length="220" mass="24610">MLVRADRVGFARLIAYARDPDNTDQRALACILSHRCNCPDTPYRQALGLDEAELRAVLAEYFPVLAADWPDGGCLRHRLGLACHHEAPPPGHGRFSASLLEQEEQDLCRLFLTHAADSGIWPVVFARSIARACMEPQHLWMSLGLEGRAQLSAILVRHFPALVARNDHDMRWKKFFYKLLCDEEKVWTCKASSCEICPHHSECYVTSPPGNAPAVVPPEG</sequence>